<dbReference type="EMBL" id="CAJOBG010000044">
    <property type="protein sequence ID" value="CAF3744405.1"/>
    <property type="molecule type" value="Genomic_DNA"/>
</dbReference>
<evidence type="ECO:0000256" key="1">
    <source>
        <dbReference type="SAM" id="MobiDB-lite"/>
    </source>
</evidence>
<name>A0A818XS89_9BILA</name>
<reference evidence="3" key="1">
    <citation type="submission" date="2021-02" db="EMBL/GenBank/DDBJ databases">
        <authorList>
            <person name="Nowell W R."/>
        </authorList>
    </citation>
    <scope>NUCLEOTIDE SEQUENCE</scope>
</reference>
<gene>
    <name evidence="3" type="ORF">OVN521_LOCUS761</name>
    <name evidence="2" type="ORF">UXM345_LOCUS1590</name>
</gene>
<dbReference type="EMBL" id="CAJOBF010000090">
    <property type="protein sequence ID" value="CAF3743762.1"/>
    <property type="molecule type" value="Genomic_DNA"/>
</dbReference>
<keyword evidence="4" id="KW-1185">Reference proteome</keyword>
<dbReference type="Proteomes" id="UP000663842">
    <property type="component" value="Unassembled WGS sequence"/>
</dbReference>
<evidence type="ECO:0000313" key="4">
    <source>
        <dbReference type="Proteomes" id="UP000663866"/>
    </source>
</evidence>
<evidence type="ECO:0000313" key="3">
    <source>
        <dbReference type="EMBL" id="CAF3744405.1"/>
    </source>
</evidence>
<feature type="region of interest" description="Disordered" evidence="1">
    <location>
        <begin position="1"/>
        <end position="36"/>
    </location>
</feature>
<protein>
    <submittedName>
        <fullName evidence="3">Uncharacterized protein</fullName>
    </submittedName>
</protein>
<sequence length="73" mass="8428">MGIEELDVLVEPSSPRLHRSSASNNDLMTNEDDNILRSPQVMQQIDARLMRWTNRSAQVKENGLKLHKNDVKR</sequence>
<accession>A0A818XS89</accession>
<organism evidence="3 4">
    <name type="scientific">Rotaria magnacalcarata</name>
    <dbReference type="NCBI Taxonomy" id="392030"/>
    <lineage>
        <taxon>Eukaryota</taxon>
        <taxon>Metazoa</taxon>
        <taxon>Spiralia</taxon>
        <taxon>Gnathifera</taxon>
        <taxon>Rotifera</taxon>
        <taxon>Eurotatoria</taxon>
        <taxon>Bdelloidea</taxon>
        <taxon>Philodinida</taxon>
        <taxon>Philodinidae</taxon>
        <taxon>Rotaria</taxon>
    </lineage>
</organism>
<proteinExistence type="predicted"/>
<dbReference type="AlphaFoldDB" id="A0A818XS89"/>
<evidence type="ECO:0000313" key="2">
    <source>
        <dbReference type="EMBL" id="CAF3743762.1"/>
    </source>
</evidence>
<dbReference type="Proteomes" id="UP000663866">
    <property type="component" value="Unassembled WGS sequence"/>
</dbReference>
<comment type="caution">
    <text evidence="3">The sequence shown here is derived from an EMBL/GenBank/DDBJ whole genome shotgun (WGS) entry which is preliminary data.</text>
</comment>